<gene>
    <name evidence="1" type="ORF">DI626_03800</name>
</gene>
<proteinExistence type="predicted"/>
<protein>
    <submittedName>
        <fullName evidence="1">Uncharacterized protein</fullName>
    </submittedName>
</protein>
<evidence type="ECO:0000313" key="1">
    <source>
        <dbReference type="EMBL" id="PZO87518.1"/>
    </source>
</evidence>
<reference evidence="1 2" key="1">
    <citation type="submission" date="2017-08" db="EMBL/GenBank/DDBJ databases">
        <title>Infants hospitalized years apart are colonized by the same room-sourced microbial strains.</title>
        <authorList>
            <person name="Brooks B."/>
            <person name="Olm M.R."/>
            <person name="Firek B.A."/>
            <person name="Baker R."/>
            <person name="Thomas B.C."/>
            <person name="Morowitz M.J."/>
            <person name="Banfield J.F."/>
        </authorList>
    </citation>
    <scope>NUCLEOTIDE SEQUENCE [LARGE SCALE GENOMIC DNA]</scope>
    <source>
        <strain evidence="1">S2_018_000_R2_104</strain>
    </source>
</reference>
<dbReference type="Proteomes" id="UP000249557">
    <property type="component" value="Unassembled WGS sequence"/>
</dbReference>
<organism evidence="1 2">
    <name type="scientific">Micavibrio aeruginosavorus</name>
    <dbReference type="NCBI Taxonomy" id="349221"/>
    <lineage>
        <taxon>Bacteria</taxon>
        <taxon>Pseudomonadati</taxon>
        <taxon>Bdellovibrionota</taxon>
        <taxon>Bdellovibrionia</taxon>
        <taxon>Bdellovibrionales</taxon>
        <taxon>Pseudobdellovibrionaceae</taxon>
        <taxon>Micavibrio</taxon>
    </lineage>
</organism>
<name>A0A2W5C0M0_9BACT</name>
<evidence type="ECO:0000313" key="2">
    <source>
        <dbReference type="Proteomes" id="UP000249557"/>
    </source>
</evidence>
<dbReference type="EMBL" id="QFNK01000054">
    <property type="protein sequence ID" value="PZO87518.1"/>
    <property type="molecule type" value="Genomic_DNA"/>
</dbReference>
<accession>A0A2W5C0M0</accession>
<sequence length="104" mass="11605">MPKKEPLSLAMLERIFEAAKDREINFVSSSDPVTLSNVTQRLFKDFANAAKNELGTNGMLSVEVEILDDKQYDDAKYATVDKNECNAVIVCAAALYARRTFLPD</sequence>
<dbReference type="AlphaFoldDB" id="A0A2W5C0M0"/>
<comment type="caution">
    <text evidence="1">The sequence shown here is derived from an EMBL/GenBank/DDBJ whole genome shotgun (WGS) entry which is preliminary data.</text>
</comment>